<protein>
    <submittedName>
        <fullName evidence="1">Uncharacterized protein</fullName>
    </submittedName>
</protein>
<reference evidence="1 2" key="1">
    <citation type="submission" date="2019-02" db="EMBL/GenBank/DDBJ databases">
        <title>Deep-cultivation of Planctomycetes and their phenomic and genomic characterization uncovers novel biology.</title>
        <authorList>
            <person name="Wiegand S."/>
            <person name="Jogler M."/>
            <person name="Boedeker C."/>
            <person name="Pinto D."/>
            <person name="Vollmers J."/>
            <person name="Rivas-Marin E."/>
            <person name="Kohn T."/>
            <person name="Peeters S.H."/>
            <person name="Heuer A."/>
            <person name="Rast P."/>
            <person name="Oberbeckmann S."/>
            <person name="Bunk B."/>
            <person name="Jeske O."/>
            <person name="Meyerdierks A."/>
            <person name="Storesund J.E."/>
            <person name="Kallscheuer N."/>
            <person name="Luecker S."/>
            <person name="Lage O.M."/>
            <person name="Pohl T."/>
            <person name="Merkel B.J."/>
            <person name="Hornburger P."/>
            <person name="Mueller R.-W."/>
            <person name="Bruemmer F."/>
            <person name="Labrenz M."/>
            <person name="Spormann A.M."/>
            <person name="Op den Camp H."/>
            <person name="Overmann J."/>
            <person name="Amann R."/>
            <person name="Jetten M.S.M."/>
            <person name="Mascher T."/>
            <person name="Medema M.H."/>
            <person name="Devos D.P."/>
            <person name="Kaster A.-K."/>
            <person name="Ovreas L."/>
            <person name="Rohde M."/>
            <person name="Galperin M.Y."/>
            <person name="Jogler C."/>
        </authorList>
    </citation>
    <scope>NUCLEOTIDE SEQUENCE [LARGE SCALE GENOMIC DNA]</scope>
    <source>
        <strain evidence="1 2">Pan189</strain>
    </source>
</reference>
<dbReference type="RefSeq" id="WP_145364253.1">
    <property type="nucleotide sequence ID" value="NZ_CP036268.1"/>
</dbReference>
<dbReference type="KEGG" id="svp:Pan189_25850"/>
<dbReference type="AlphaFoldDB" id="A0A517R2U2"/>
<dbReference type="Proteomes" id="UP000317318">
    <property type="component" value="Chromosome"/>
</dbReference>
<dbReference type="EMBL" id="CP036268">
    <property type="protein sequence ID" value="QDT38195.1"/>
    <property type="molecule type" value="Genomic_DNA"/>
</dbReference>
<gene>
    <name evidence="1" type="ORF">Pan189_25850</name>
</gene>
<dbReference type="OrthoDB" id="370799at2"/>
<accession>A0A517R2U2</accession>
<organism evidence="1 2">
    <name type="scientific">Stratiformator vulcanicus</name>
    <dbReference type="NCBI Taxonomy" id="2527980"/>
    <lineage>
        <taxon>Bacteria</taxon>
        <taxon>Pseudomonadati</taxon>
        <taxon>Planctomycetota</taxon>
        <taxon>Planctomycetia</taxon>
        <taxon>Planctomycetales</taxon>
        <taxon>Planctomycetaceae</taxon>
        <taxon>Stratiformator</taxon>
    </lineage>
</organism>
<evidence type="ECO:0000313" key="1">
    <source>
        <dbReference type="EMBL" id="QDT38195.1"/>
    </source>
</evidence>
<evidence type="ECO:0000313" key="2">
    <source>
        <dbReference type="Proteomes" id="UP000317318"/>
    </source>
</evidence>
<keyword evidence="2" id="KW-1185">Reference proteome</keyword>
<sequence>MLDDLLSGRVGTVWVTTGLAEKCANRENTASLAADRLAAISIEEWKGIATRSGCEVVFVAESTTHGIREVLSEAILQSEGFVAVGVAPTTSQAALLQSLPIRVACLLWPQWRPQAIGIWREGLRHFVKTEVNSAEPLGSLLIGTDPEVDALRFITAMDAESAASYVTLPSLGPACDHPRETALNGLGSLGDSAFAGKFDHSLVKAGLLLVHGELEASHSIAQDVGGPDGDYWHGIMHRREPDDSNAKYWFRRVGDHPIFPALARSAMEIDEHCGTDFTQSVAHAGEWDAFAFVDLCSRARRSDDSNLTAYCQLVQWSEILLLLNRACGTSADGGS</sequence>
<name>A0A517R2U2_9PLAN</name>
<proteinExistence type="predicted"/>